<dbReference type="GeneID" id="60999701"/>
<keyword evidence="2" id="KW-1185">Reference proteome</keyword>
<accession>A0ABQ0VCC9</accession>
<dbReference type="RefSeq" id="WP_071866793.1">
    <property type="nucleotide sequence ID" value="NZ_BJWA01000007.1"/>
</dbReference>
<reference evidence="1 2" key="1">
    <citation type="submission" date="2019-07" db="EMBL/GenBank/DDBJ databases">
        <title>Whole genome shotgun sequence of Enterococcus mundtii NBRC 100490.</title>
        <authorList>
            <person name="Hosoyama A."/>
            <person name="Uohara A."/>
            <person name="Ohji S."/>
            <person name="Ichikawa N."/>
        </authorList>
    </citation>
    <scope>NUCLEOTIDE SEQUENCE [LARGE SCALE GENOMIC DNA]</scope>
    <source>
        <strain evidence="1 2">NBRC 100490</strain>
    </source>
</reference>
<gene>
    <name evidence="1" type="ORF">EMU01_12290</name>
</gene>
<name>A0ABQ0VCC9_ENTMU</name>
<proteinExistence type="predicted"/>
<evidence type="ECO:0000313" key="1">
    <source>
        <dbReference type="EMBL" id="GEL80085.1"/>
    </source>
</evidence>
<dbReference type="Proteomes" id="UP000321175">
    <property type="component" value="Unassembled WGS sequence"/>
</dbReference>
<sequence>MTYKEFTKIMQTEELEESELVRYYLREAGKRQKYIKTLVKHNSPSEAIQIQEDKKIEYLWQALFTAIDEKKQGWRYVEDGEKVKPMLLQQLEDIRVSEHLRREAQ</sequence>
<organism evidence="1 2">
    <name type="scientific">Enterococcus mundtii</name>
    <dbReference type="NCBI Taxonomy" id="53346"/>
    <lineage>
        <taxon>Bacteria</taxon>
        <taxon>Bacillati</taxon>
        <taxon>Bacillota</taxon>
        <taxon>Bacilli</taxon>
        <taxon>Lactobacillales</taxon>
        <taxon>Enterococcaceae</taxon>
        <taxon>Enterococcus</taxon>
    </lineage>
</organism>
<evidence type="ECO:0000313" key="2">
    <source>
        <dbReference type="Proteomes" id="UP000321175"/>
    </source>
</evidence>
<comment type="caution">
    <text evidence="1">The sequence shown here is derived from an EMBL/GenBank/DDBJ whole genome shotgun (WGS) entry which is preliminary data.</text>
</comment>
<dbReference type="EMBL" id="BJWA01000007">
    <property type="protein sequence ID" value="GEL80085.1"/>
    <property type="molecule type" value="Genomic_DNA"/>
</dbReference>
<protein>
    <submittedName>
        <fullName evidence="1">Uncharacterized protein</fullName>
    </submittedName>
</protein>